<dbReference type="PANTHER" id="PTHR43280">
    <property type="entry name" value="ARAC-FAMILY TRANSCRIPTIONAL REGULATOR"/>
    <property type="match status" value="1"/>
</dbReference>
<dbReference type="PROSITE" id="PS00041">
    <property type="entry name" value="HTH_ARAC_FAMILY_1"/>
    <property type="match status" value="1"/>
</dbReference>
<dbReference type="EMBL" id="BDQX01000036">
    <property type="protein sequence ID" value="GBG06011.1"/>
    <property type="molecule type" value="Genomic_DNA"/>
</dbReference>
<evidence type="ECO:0000313" key="5">
    <source>
        <dbReference type="EMBL" id="GBG06011.1"/>
    </source>
</evidence>
<keyword evidence="6" id="KW-1185">Reference proteome</keyword>
<dbReference type="SUPFAM" id="SSF51215">
    <property type="entry name" value="Regulatory protein AraC"/>
    <property type="match status" value="1"/>
</dbReference>
<feature type="domain" description="HTH araC/xylS-type" evidence="4">
    <location>
        <begin position="186"/>
        <end position="284"/>
    </location>
</feature>
<reference evidence="5 6" key="1">
    <citation type="submission" date="2017-08" db="EMBL/GenBank/DDBJ databases">
        <title>Substantial Increase in Enzyme Production by Combined Drug-Resistance Mutations in Paenibacillus agaridevorans.</title>
        <authorList>
            <person name="Tanaka Y."/>
            <person name="Funane K."/>
            <person name="Hosaka T."/>
            <person name="Shiwa Y."/>
            <person name="Fujita N."/>
            <person name="Miyazaki T."/>
            <person name="Yoshikawa H."/>
            <person name="Murakami K."/>
            <person name="Kasahara K."/>
            <person name="Inaoka T."/>
            <person name="Hiraga Y."/>
            <person name="Ochi K."/>
        </authorList>
    </citation>
    <scope>NUCLEOTIDE SEQUENCE [LARGE SCALE GENOMIC DNA]</scope>
    <source>
        <strain evidence="5 6">T-3040</strain>
    </source>
</reference>
<evidence type="ECO:0000313" key="6">
    <source>
        <dbReference type="Proteomes" id="UP000245202"/>
    </source>
</evidence>
<keyword evidence="1" id="KW-0805">Transcription regulation</keyword>
<keyword evidence="2" id="KW-0238">DNA-binding</keyword>
<dbReference type="GO" id="GO:0043565">
    <property type="term" value="F:sequence-specific DNA binding"/>
    <property type="evidence" value="ECO:0007669"/>
    <property type="project" value="InterPro"/>
</dbReference>
<gene>
    <name evidence="5" type="ORF">PAT3040_00502</name>
</gene>
<dbReference type="PANTHER" id="PTHR43280:SF30">
    <property type="entry name" value="MMSAB OPERON REGULATORY PROTEIN"/>
    <property type="match status" value="1"/>
</dbReference>
<dbReference type="InterPro" id="IPR003313">
    <property type="entry name" value="AraC-bd"/>
</dbReference>
<dbReference type="PRINTS" id="PR00032">
    <property type="entry name" value="HTHARAC"/>
</dbReference>
<dbReference type="Pfam" id="PF02311">
    <property type="entry name" value="AraC_binding"/>
    <property type="match status" value="1"/>
</dbReference>
<dbReference type="AlphaFoldDB" id="A0A2R5ERI8"/>
<evidence type="ECO:0000256" key="1">
    <source>
        <dbReference type="ARBA" id="ARBA00023015"/>
    </source>
</evidence>
<dbReference type="InterPro" id="IPR018060">
    <property type="entry name" value="HTH_AraC"/>
</dbReference>
<dbReference type="PROSITE" id="PS01124">
    <property type="entry name" value="HTH_ARAC_FAMILY_2"/>
    <property type="match status" value="1"/>
</dbReference>
<name>A0A2R5ERI8_9BACL</name>
<dbReference type="InterPro" id="IPR009057">
    <property type="entry name" value="Homeodomain-like_sf"/>
</dbReference>
<dbReference type="RefSeq" id="WP_087570996.1">
    <property type="nucleotide sequence ID" value="NZ_BDQX01000036.1"/>
</dbReference>
<comment type="caution">
    <text evidence="5">The sequence shown here is derived from an EMBL/GenBank/DDBJ whole genome shotgun (WGS) entry which is preliminary data.</text>
</comment>
<sequence length="289" mass="32721">MICLELTIPPLPQLVTIGHAVWPPGIKHLSRVFDVYDMLFVNNGVLYMTEDNKSYEITEGNMLVLEPGKHHIGHQASSEATEIYWVHFVHDAPVRTLDSASIPWSFPYAKGTDLDLAPHRQTMYLPKFADFNGPDLLPVLNRMLELHHRATASGSLLLQAELASLLVKLQEAAQRRYAPRSRKLCDLAIAYLQRHATDPFSADHMEKALHYRFDYIARCLKLYTGKSPLQFKHGLQISEARSLLANADLSVAEVGERVGIDNVNYFIRLFRKETGITPGQYRSSRQGRA</sequence>
<dbReference type="Gene3D" id="1.10.10.60">
    <property type="entry name" value="Homeodomain-like"/>
    <property type="match status" value="1"/>
</dbReference>
<dbReference type="GO" id="GO:0003700">
    <property type="term" value="F:DNA-binding transcription factor activity"/>
    <property type="evidence" value="ECO:0007669"/>
    <property type="project" value="InterPro"/>
</dbReference>
<dbReference type="InterPro" id="IPR037923">
    <property type="entry name" value="HTH-like"/>
</dbReference>
<dbReference type="InterPro" id="IPR018062">
    <property type="entry name" value="HTH_AraC-typ_CS"/>
</dbReference>
<protein>
    <submittedName>
        <fullName evidence="5">AraC family transcriptional regulator</fullName>
    </submittedName>
</protein>
<dbReference type="InterPro" id="IPR020449">
    <property type="entry name" value="Tscrpt_reg_AraC-type_HTH"/>
</dbReference>
<evidence type="ECO:0000256" key="3">
    <source>
        <dbReference type="ARBA" id="ARBA00023163"/>
    </source>
</evidence>
<dbReference type="SUPFAM" id="SSF46689">
    <property type="entry name" value="Homeodomain-like"/>
    <property type="match status" value="1"/>
</dbReference>
<evidence type="ECO:0000259" key="4">
    <source>
        <dbReference type="PROSITE" id="PS01124"/>
    </source>
</evidence>
<dbReference type="Proteomes" id="UP000245202">
    <property type="component" value="Unassembled WGS sequence"/>
</dbReference>
<keyword evidence="3" id="KW-0804">Transcription</keyword>
<evidence type="ECO:0000256" key="2">
    <source>
        <dbReference type="ARBA" id="ARBA00023125"/>
    </source>
</evidence>
<dbReference type="SMART" id="SM00342">
    <property type="entry name" value="HTH_ARAC"/>
    <property type="match status" value="1"/>
</dbReference>
<accession>A0A2R5ERI8</accession>
<organism evidence="5 6">
    <name type="scientific">Paenibacillus agaridevorans</name>
    <dbReference type="NCBI Taxonomy" id="171404"/>
    <lineage>
        <taxon>Bacteria</taxon>
        <taxon>Bacillati</taxon>
        <taxon>Bacillota</taxon>
        <taxon>Bacilli</taxon>
        <taxon>Bacillales</taxon>
        <taxon>Paenibacillaceae</taxon>
        <taxon>Paenibacillus</taxon>
    </lineage>
</organism>
<proteinExistence type="predicted"/>
<dbReference type="Pfam" id="PF12833">
    <property type="entry name" value="HTH_18"/>
    <property type="match status" value="1"/>
</dbReference>